<dbReference type="InterPro" id="IPR050223">
    <property type="entry name" value="D-isomer_2-hydroxyacid_DH"/>
</dbReference>
<keyword evidence="2" id="KW-0520">NAD</keyword>
<evidence type="ECO:0000256" key="2">
    <source>
        <dbReference type="ARBA" id="ARBA00023027"/>
    </source>
</evidence>
<dbReference type="GO" id="GO:0030267">
    <property type="term" value="F:glyoxylate reductase (NADPH) activity"/>
    <property type="evidence" value="ECO:0007669"/>
    <property type="project" value="TreeGrafter"/>
</dbReference>
<dbReference type="KEGG" id="bcv:Bcav_0917"/>
<dbReference type="eggNOG" id="COG0111">
    <property type="taxonomic scope" value="Bacteria"/>
</dbReference>
<dbReference type="SUPFAM" id="SSF51735">
    <property type="entry name" value="NAD(P)-binding Rossmann-fold domains"/>
    <property type="match status" value="1"/>
</dbReference>
<dbReference type="InterPro" id="IPR029753">
    <property type="entry name" value="D-isomer_DH_CS"/>
</dbReference>
<keyword evidence="1" id="KW-0560">Oxidoreductase</keyword>
<feature type="domain" description="D-isomer specific 2-hydroxyacid dehydrogenase NAD-binding" evidence="3">
    <location>
        <begin position="111"/>
        <end position="285"/>
    </location>
</feature>
<evidence type="ECO:0000313" key="4">
    <source>
        <dbReference type="EMBL" id="ACQ79178.1"/>
    </source>
</evidence>
<dbReference type="PROSITE" id="PS00670">
    <property type="entry name" value="D_2_HYDROXYACID_DH_2"/>
    <property type="match status" value="1"/>
</dbReference>
<dbReference type="HOGENOM" id="CLU_019796_1_3_11"/>
<dbReference type="InterPro" id="IPR006140">
    <property type="entry name" value="D-isomer_DH_NAD-bd"/>
</dbReference>
<dbReference type="Proteomes" id="UP000007962">
    <property type="component" value="Chromosome"/>
</dbReference>
<protein>
    <submittedName>
        <fullName evidence="4">D-isomer specific 2-hydroxyacid dehydrogenase NAD-binding</fullName>
    </submittedName>
</protein>
<dbReference type="Pfam" id="PF02826">
    <property type="entry name" value="2-Hacid_dh_C"/>
    <property type="match status" value="1"/>
</dbReference>
<evidence type="ECO:0000313" key="5">
    <source>
        <dbReference type="Proteomes" id="UP000007962"/>
    </source>
</evidence>
<dbReference type="PANTHER" id="PTHR10996">
    <property type="entry name" value="2-HYDROXYACID DEHYDROGENASE-RELATED"/>
    <property type="match status" value="1"/>
</dbReference>
<dbReference type="PANTHER" id="PTHR10996:SF178">
    <property type="entry name" value="2-HYDROXYACID DEHYDROGENASE YGL185C-RELATED"/>
    <property type="match status" value="1"/>
</dbReference>
<accession>C5BZK6</accession>
<reference evidence="4 5" key="1">
    <citation type="journal article" date="2009" name="Stand. Genomic Sci.">
        <title>Complete genome sequence of Beutenbergia cavernae type strain (HKI 0122).</title>
        <authorList>
            <person name="Land M."/>
            <person name="Pukall R."/>
            <person name="Abt B."/>
            <person name="Goker M."/>
            <person name="Rohde M."/>
            <person name="Glavina Del Rio T."/>
            <person name="Tice H."/>
            <person name="Copeland A."/>
            <person name="Cheng J.F."/>
            <person name="Lucas S."/>
            <person name="Chen F."/>
            <person name="Nolan M."/>
            <person name="Bruce D."/>
            <person name="Goodwin L."/>
            <person name="Pitluck S."/>
            <person name="Ivanova N."/>
            <person name="Mavromatis K."/>
            <person name="Ovchinnikova G."/>
            <person name="Pati A."/>
            <person name="Chen A."/>
            <person name="Palaniappan K."/>
            <person name="Hauser L."/>
            <person name="Chang Y.J."/>
            <person name="Jefferies C.C."/>
            <person name="Saunders E."/>
            <person name="Brettin T."/>
            <person name="Detter J.C."/>
            <person name="Han C."/>
            <person name="Chain P."/>
            <person name="Bristow J."/>
            <person name="Eisen J.A."/>
            <person name="Markowitz V."/>
            <person name="Hugenholtz P."/>
            <person name="Kyrpides N.C."/>
            <person name="Klenk H.P."/>
            <person name="Lapidus A."/>
        </authorList>
    </citation>
    <scope>NUCLEOTIDE SEQUENCE [LARGE SCALE GENOMIC DNA]</scope>
    <source>
        <strain evidence="5">ATCC BAA-8 / DSM 12333 / NBRC 16432</strain>
    </source>
</reference>
<sequence>MLAMRAEAFDEVITAGARERIAGLVELVGPVPIAAEWPPHPRLGGVAVLITGWGSPPVDVELLDSMPNLELVVHAAGTVKDHLAIDVWERGIRVSSAATIVNSPVSKFTVAAIILAAKRALPLARQYSEHGFGTRREKIGSSVFDRTVGVVGASRIGRDVIRELTELGLEVLVYDPLLEPAEAGRLGATSVGIDDLCRRSDIVTVHAPSLPSTHRLLDARRLALLADGSIVINTARGRLIDTDALTAECATGRIDAVLDVTDPEPLPPEHPLLRMPNVLVTPHIAGANGADAELIGHFVADELERYCAGMPLVGLVDPGRLEVSA</sequence>
<organism evidence="4 5">
    <name type="scientific">Beutenbergia cavernae (strain ATCC BAA-8 / DSM 12333 / CCUG 43141 / JCM 11478 / NBRC 16432 / NCIMB 13614 / HKI 0122)</name>
    <dbReference type="NCBI Taxonomy" id="471853"/>
    <lineage>
        <taxon>Bacteria</taxon>
        <taxon>Bacillati</taxon>
        <taxon>Actinomycetota</taxon>
        <taxon>Actinomycetes</taxon>
        <taxon>Micrococcales</taxon>
        <taxon>Beutenbergiaceae</taxon>
        <taxon>Beutenbergia</taxon>
    </lineage>
</organism>
<evidence type="ECO:0000259" key="3">
    <source>
        <dbReference type="Pfam" id="PF02826"/>
    </source>
</evidence>
<keyword evidence="5" id="KW-1185">Reference proteome</keyword>
<dbReference type="STRING" id="471853.Bcav_0917"/>
<evidence type="ECO:0000256" key="1">
    <source>
        <dbReference type="ARBA" id="ARBA00023002"/>
    </source>
</evidence>
<dbReference type="GO" id="GO:0051287">
    <property type="term" value="F:NAD binding"/>
    <property type="evidence" value="ECO:0007669"/>
    <property type="project" value="InterPro"/>
</dbReference>
<proteinExistence type="predicted"/>
<dbReference type="InterPro" id="IPR036291">
    <property type="entry name" value="NAD(P)-bd_dom_sf"/>
</dbReference>
<dbReference type="AlphaFoldDB" id="C5BZK6"/>
<name>C5BZK6_BEUC1</name>
<gene>
    <name evidence="4" type="ordered locus">Bcav_0917</name>
</gene>
<dbReference type="EMBL" id="CP001618">
    <property type="protein sequence ID" value="ACQ79178.1"/>
    <property type="molecule type" value="Genomic_DNA"/>
</dbReference>
<dbReference type="Gene3D" id="3.40.50.720">
    <property type="entry name" value="NAD(P)-binding Rossmann-like Domain"/>
    <property type="match status" value="2"/>
</dbReference>
<dbReference type="GO" id="GO:0016618">
    <property type="term" value="F:hydroxypyruvate reductase [NAD(P)H] activity"/>
    <property type="evidence" value="ECO:0007669"/>
    <property type="project" value="TreeGrafter"/>
</dbReference>
<dbReference type="CDD" id="cd12167">
    <property type="entry name" value="2-Hacid_dh_8"/>
    <property type="match status" value="1"/>
</dbReference>
<dbReference type="PROSITE" id="PS00671">
    <property type="entry name" value="D_2_HYDROXYACID_DH_3"/>
    <property type="match status" value="1"/>
</dbReference>
<dbReference type="GO" id="GO:0005829">
    <property type="term" value="C:cytosol"/>
    <property type="evidence" value="ECO:0007669"/>
    <property type="project" value="TreeGrafter"/>
</dbReference>